<dbReference type="Proteomes" id="UP001476798">
    <property type="component" value="Unassembled WGS sequence"/>
</dbReference>
<evidence type="ECO:0000256" key="1">
    <source>
        <dbReference type="SAM" id="MobiDB-lite"/>
    </source>
</evidence>
<dbReference type="EMBL" id="JAHRIO010034045">
    <property type="protein sequence ID" value="MEQ2169784.1"/>
    <property type="molecule type" value="Genomic_DNA"/>
</dbReference>
<organism evidence="2 3">
    <name type="scientific">Goodea atripinnis</name>
    <dbReference type="NCBI Taxonomy" id="208336"/>
    <lineage>
        <taxon>Eukaryota</taxon>
        <taxon>Metazoa</taxon>
        <taxon>Chordata</taxon>
        <taxon>Craniata</taxon>
        <taxon>Vertebrata</taxon>
        <taxon>Euteleostomi</taxon>
        <taxon>Actinopterygii</taxon>
        <taxon>Neopterygii</taxon>
        <taxon>Teleostei</taxon>
        <taxon>Neoteleostei</taxon>
        <taxon>Acanthomorphata</taxon>
        <taxon>Ovalentaria</taxon>
        <taxon>Atherinomorphae</taxon>
        <taxon>Cyprinodontiformes</taxon>
        <taxon>Goodeidae</taxon>
        <taxon>Goodea</taxon>
    </lineage>
</organism>
<reference evidence="2 3" key="1">
    <citation type="submission" date="2021-06" db="EMBL/GenBank/DDBJ databases">
        <authorList>
            <person name="Palmer J.M."/>
        </authorList>
    </citation>
    <scope>NUCLEOTIDE SEQUENCE [LARGE SCALE GENOMIC DNA]</scope>
    <source>
        <strain evidence="2 3">GA_2019</strain>
        <tissue evidence="2">Muscle</tissue>
    </source>
</reference>
<comment type="caution">
    <text evidence="2">The sequence shown here is derived from an EMBL/GenBank/DDBJ whole genome shotgun (WGS) entry which is preliminary data.</text>
</comment>
<accession>A0ABV0NFX4</accession>
<protein>
    <submittedName>
        <fullName evidence="2">Uncharacterized protein</fullName>
    </submittedName>
</protein>
<keyword evidence="3" id="KW-1185">Reference proteome</keyword>
<feature type="compositionally biased region" description="Polar residues" evidence="1">
    <location>
        <begin position="1"/>
        <end position="15"/>
    </location>
</feature>
<gene>
    <name evidence="2" type="ORF">GOODEAATRI_028736</name>
</gene>
<proteinExistence type="predicted"/>
<name>A0ABV0NFX4_9TELE</name>
<feature type="compositionally biased region" description="Basic and acidic residues" evidence="1">
    <location>
        <begin position="16"/>
        <end position="30"/>
    </location>
</feature>
<feature type="region of interest" description="Disordered" evidence="1">
    <location>
        <begin position="1"/>
        <end position="42"/>
    </location>
</feature>
<evidence type="ECO:0000313" key="2">
    <source>
        <dbReference type="EMBL" id="MEQ2169784.1"/>
    </source>
</evidence>
<sequence>MPDTHTCPQAISTSSAHERTEPQTHRDAHSARALHSHQQAVTHARVQVNATVGGEVTLRLPRWMSAVLSVFFMMNRKQQPCRKYPVFPSASVHTIHIGKAV</sequence>
<evidence type="ECO:0000313" key="3">
    <source>
        <dbReference type="Proteomes" id="UP001476798"/>
    </source>
</evidence>